<proteinExistence type="predicted"/>
<dbReference type="InterPro" id="IPR036812">
    <property type="entry name" value="NAD(P)_OxRdtase_dom_sf"/>
</dbReference>
<dbReference type="PANTHER" id="PTHR43364">
    <property type="entry name" value="NADH-SPECIFIC METHYLGLYOXAL REDUCTASE-RELATED"/>
    <property type="match status" value="1"/>
</dbReference>
<dbReference type="InterPro" id="IPR023210">
    <property type="entry name" value="NADP_OxRdtase_dom"/>
</dbReference>
<dbReference type="InterPro" id="IPR050523">
    <property type="entry name" value="AKR_Detox_Biosynth"/>
</dbReference>
<dbReference type="SUPFAM" id="SSF51430">
    <property type="entry name" value="NAD(P)-linked oxidoreductase"/>
    <property type="match status" value="1"/>
</dbReference>
<feature type="non-terminal residue" evidence="3">
    <location>
        <position position="78"/>
    </location>
</feature>
<dbReference type="Gene3D" id="3.20.20.100">
    <property type="entry name" value="NADP-dependent oxidoreductase domain"/>
    <property type="match status" value="1"/>
</dbReference>
<dbReference type="PANTHER" id="PTHR43364:SF4">
    <property type="entry name" value="NAD(P)-LINKED OXIDOREDUCTASE SUPERFAMILY PROTEIN"/>
    <property type="match status" value="1"/>
</dbReference>
<dbReference type="AlphaFoldDB" id="A0A382BSH2"/>
<organism evidence="3">
    <name type="scientific">marine metagenome</name>
    <dbReference type="NCBI Taxonomy" id="408172"/>
    <lineage>
        <taxon>unclassified sequences</taxon>
        <taxon>metagenomes</taxon>
        <taxon>ecological metagenomes</taxon>
    </lineage>
</organism>
<dbReference type="Pfam" id="PF00248">
    <property type="entry name" value="Aldo_ket_red"/>
    <property type="match status" value="1"/>
</dbReference>
<name>A0A382BSH2_9ZZZZ</name>
<sequence length="78" mass="8614">MKYIILGRSSLRVSEICLGAMTFGEELGTGASQSVCKKIYDRFREAGGNFIDTANIYTRGTSEKMLGDFIGPDREQIV</sequence>
<reference evidence="3" key="1">
    <citation type="submission" date="2018-05" db="EMBL/GenBank/DDBJ databases">
        <authorList>
            <person name="Lanie J.A."/>
            <person name="Ng W.-L."/>
            <person name="Kazmierczak K.M."/>
            <person name="Andrzejewski T.M."/>
            <person name="Davidsen T.M."/>
            <person name="Wayne K.J."/>
            <person name="Tettelin H."/>
            <person name="Glass J.I."/>
            <person name="Rusch D."/>
            <person name="Podicherti R."/>
            <person name="Tsui H.-C.T."/>
            <person name="Winkler M.E."/>
        </authorList>
    </citation>
    <scope>NUCLEOTIDE SEQUENCE</scope>
</reference>
<dbReference type="GO" id="GO:0016491">
    <property type="term" value="F:oxidoreductase activity"/>
    <property type="evidence" value="ECO:0007669"/>
    <property type="project" value="UniProtKB-KW"/>
</dbReference>
<evidence type="ECO:0000256" key="1">
    <source>
        <dbReference type="ARBA" id="ARBA00023002"/>
    </source>
</evidence>
<gene>
    <name evidence="3" type="ORF">METZ01_LOCUS169634</name>
</gene>
<dbReference type="EMBL" id="UINC01031162">
    <property type="protein sequence ID" value="SVB16780.1"/>
    <property type="molecule type" value="Genomic_DNA"/>
</dbReference>
<protein>
    <recommendedName>
        <fullName evidence="2">NADP-dependent oxidoreductase domain-containing protein</fullName>
    </recommendedName>
</protein>
<evidence type="ECO:0000313" key="3">
    <source>
        <dbReference type="EMBL" id="SVB16780.1"/>
    </source>
</evidence>
<keyword evidence="1" id="KW-0560">Oxidoreductase</keyword>
<evidence type="ECO:0000259" key="2">
    <source>
        <dbReference type="Pfam" id="PF00248"/>
    </source>
</evidence>
<dbReference type="GO" id="GO:0005829">
    <property type="term" value="C:cytosol"/>
    <property type="evidence" value="ECO:0007669"/>
    <property type="project" value="TreeGrafter"/>
</dbReference>
<feature type="domain" description="NADP-dependent oxidoreductase" evidence="2">
    <location>
        <begin position="15"/>
        <end position="77"/>
    </location>
</feature>
<accession>A0A382BSH2</accession>